<feature type="transmembrane region" description="Helical" evidence="1">
    <location>
        <begin position="31"/>
        <end position="48"/>
    </location>
</feature>
<keyword evidence="1" id="KW-1133">Transmembrane helix</keyword>
<accession>X1IWW8</accession>
<protein>
    <submittedName>
        <fullName evidence="2">Uncharacterized protein</fullName>
    </submittedName>
</protein>
<name>X1IWW8_9ZZZZ</name>
<evidence type="ECO:0000313" key="2">
    <source>
        <dbReference type="EMBL" id="GAH70584.1"/>
    </source>
</evidence>
<dbReference type="AlphaFoldDB" id="X1IWW8"/>
<reference evidence="2" key="1">
    <citation type="journal article" date="2014" name="Front. Microbiol.">
        <title>High frequency of phylogenetically diverse reductive dehalogenase-homologous genes in deep subseafloor sedimentary metagenomes.</title>
        <authorList>
            <person name="Kawai M."/>
            <person name="Futagami T."/>
            <person name="Toyoda A."/>
            <person name="Takaki Y."/>
            <person name="Nishi S."/>
            <person name="Hori S."/>
            <person name="Arai W."/>
            <person name="Tsubouchi T."/>
            <person name="Morono Y."/>
            <person name="Uchiyama I."/>
            <person name="Ito T."/>
            <person name="Fujiyama A."/>
            <person name="Inagaki F."/>
            <person name="Takami H."/>
        </authorList>
    </citation>
    <scope>NUCLEOTIDE SEQUENCE</scope>
    <source>
        <strain evidence="2">Expedition CK06-06</strain>
    </source>
</reference>
<comment type="caution">
    <text evidence="2">The sequence shown here is derived from an EMBL/GenBank/DDBJ whole genome shotgun (WGS) entry which is preliminary data.</text>
</comment>
<gene>
    <name evidence="2" type="ORF">S03H2_45384</name>
</gene>
<dbReference type="EMBL" id="BARU01028435">
    <property type="protein sequence ID" value="GAH70584.1"/>
    <property type="molecule type" value="Genomic_DNA"/>
</dbReference>
<feature type="transmembrane region" description="Helical" evidence="1">
    <location>
        <begin position="7"/>
        <end position="25"/>
    </location>
</feature>
<organism evidence="2">
    <name type="scientific">marine sediment metagenome</name>
    <dbReference type="NCBI Taxonomy" id="412755"/>
    <lineage>
        <taxon>unclassified sequences</taxon>
        <taxon>metagenomes</taxon>
        <taxon>ecological metagenomes</taxon>
    </lineage>
</organism>
<keyword evidence="1" id="KW-0812">Transmembrane</keyword>
<keyword evidence="1" id="KW-0472">Membrane</keyword>
<proteinExistence type="predicted"/>
<sequence length="72" mass="7660">MEDKTIALIAIGGMITTIEIAAIIAGINGQLFLSSIGALTTIFGYFIGKKSTSYNPPHIPKSEKPACHKILE</sequence>
<evidence type="ECO:0000256" key="1">
    <source>
        <dbReference type="SAM" id="Phobius"/>
    </source>
</evidence>